<dbReference type="PRINTS" id="PR00461">
    <property type="entry name" value="PLPEROXIDASE"/>
</dbReference>
<gene>
    <name evidence="20" type="ORF">ACMD2_02541</name>
</gene>
<dbReference type="GO" id="GO:0020037">
    <property type="term" value="F:heme binding"/>
    <property type="evidence" value="ECO:0007669"/>
    <property type="project" value="UniProtKB-UniRule"/>
</dbReference>
<comment type="cofactor">
    <cofactor evidence="15 18">
        <name>heme b</name>
        <dbReference type="ChEBI" id="CHEBI:60344"/>
    </cofactor>
    <text evidence="15 18">Binds 1 heme b (iron(II)-protoporphyrin IX) group per subunit.</text>
</comment>
<comment type="similarity">
    <text evidence="18">Belongs to the peroxidase family. Classical plant (class III) peroxidase subfamily.</text>
</comment>
<evidence type="ECO:0000256" key="8">
    <source>
        <dbReference type="ARBA" id="ARBA00023002"/>
    </source>
</evidence>
<dbReference type="Proteomes" id="UP000092600">
    <property type="component" value="Unassembled WGS sequence"/>
</dbReference>
<comment type="catalytic activity">
    <reaction evidence="1 18">
        <text>2 a phenolic donor + H2O2 = 2 a phenolic radical donor + 2 H2O</text>
        <dbReference type="Rhea" id="RHEA:56136"/>
        <dbReference type="ChEBI" id="CHEBI:15377"/>
        <dbReference type="ChEBI" id="CHEBI:16240"/>
        <dbReference type="ChEBI" id="CHEBI:139520"/>
        <dbReference type="ChEBI" id="CHEBI:139521"/>
        <dbReference type="EC" id="1.11.1.7"/>
    </reaction>
</comment>
<evidence type="ECO:0000256" key="10">
    <source>
        <dbReference type="ARBA" id="ARBA00023157"/>
    </source>
</evidence>
<keyword evidence="9 15" id="KW-0408">Iron</keyword>
<feature type="domain" description="Plant heme peroxidase family profile" evidence="19">
    <location>
        <begin position="30"/>
        <end position="330"/>
    </location>
</feature>
<feature type="disulfide bond" evidence="17">
    <location>
        <begin position="131"/>
        <end position="326"/>
    </location>
</feature>
<dbReference type="SUPFAM" id="SSF48113">
    <property type="entry name" value="Heme-dependent peroxidases"/>
    <property type="match status" value="1"/>
</dbReference>
<evidence type="ECO:0000256" key="16">
    <source>
        <dbReference type="PIRSR" id="PIRSR600823-4"/>
    </source>
</evidence>
<dbReference type="EC" id="1.11.1.7" evidence="3 18"/>
<feature type="binding site" evidence="15">
    <location>
        <position position="85"/>
    </location>
    <ligand>
        <name>Ca(2+)</name>
        <dbReference type="ChEBI" id="CHEBI:29108"/>
        <label>1</label>
    </ligand>
</feature>
<dbReference type="GO" id="GO:0042744">
    <property type="term" value="P:hydrogen peroxide catabolic process"/>
    <property type="evidence" value="ECO:0007669"/>
    <property type="project" value="UniProtKB-KW"/>
</dbReference>
<dbReference type="PANTHER" id="PTHR31235">
    <property type="entry name" value="PEROXIDASE 25-RELATED"/>
    <property type="match status" value="1"/>
</dbReference>
<protein>
    <recommendedName>
        <fullName evidence="3 18">Peroxidase</fullName>
        <ecNumber evidence="3 18">1.11.1.7</ecNumber>
    </recommendedName>
</protein>
<evidence type="ECO:0000256" key="6">
    <source>
        <dbReference type="ARBA" id="ARBA00022723"/>
    </source>
</evidence>
<dbReference type="FunFam" id="1.10.520.10:FF:000028">
    <property type="entry name" value="Peroxidase"/>
    <property type="match status" value="1"/>
</dbReference>
<feature type="active site" description="Proton acceptor" evidence="13">
    <location>
        <position position="75"/>
    </location>
</feature>
<feature type="binding site" evidence="15">
    <location>
        <position position="98"/>
    </location>
    <ligand>
        <name>Ca(2+)</name>
        <dbReference type="ChEBI" id="CHEBI:29108"/>
        <label>1</label>
    </ligand>
</feature>
<evidence type="ECO:0000256" key="14">
    <source>
        <dbReference type="PIRSR" id="PIRSR600823-2"/>
    </source>
</evidence>
<dbReference type="Pfam" id="PF00141">
    <property type="entry name" value="peroxidase"/>
    <property type="match status" value="1"/>
</dbReference>
<sequence length="330" mass="36059">MRRRSSNIVAFSCMLFILALQAILPISSASLQYGFYDYDYKCKRTNVELLVRGVVAKAIRKDPGVGAGLIRMYFHDCFVRGCDASVLLDPTTANPTPEKTSGANFPSLRGFEVIDQAKAKLERRCPGVVSCADIVAFAARDAALFLGRISYPIPSGRLDGRVSLQSEVLQNLPAPFFSLSQNEAFFANKGMSPEEMVTLSGAHSIGRSHCSSFTNRLYPTEDPTIDRSFAGILKGVCPQNAAVDGVVPQDIVTPNRLSNQYYKNVKAHKVLFTTDQNLMSSSDTAAMVKENARNQTAWKAKFAAAMVKMGNLVELTGPPGEIRKNCRVVN</sequence>
<keyword evidence="7 15" id="KW-0106">Calcium</keyword>
<feature type="disulfide bond" evidence="17">
    <location>
        <begin position="42"/>
        <end position="125"/>
    </location>
</feature>
<dbReference type="PROSITE" id="PS50873">
    <property type="entry name" value="PEROXIDASE_4"/>
    <property type="match status" value="1"/>
</dbReference>
<dbReference type="PRINTS" id="PR00458">
    <property type="entry name" value="PEROXIDASE"/>
</dbReference>
<keyword evidence="18" id="KW-0732">Signal</keyword>
<evidence type="ECO:0000256" key="4">
    <source>
        <dbReference type="ARBA" id="ARBA00022559"/>
    </source>
</evidence>
<evidence type="ECO:0000256" key="13">
    <source>
        <dbReference type="PIRSR" id="PIRSR600823-1"/>
    </source>
</evidence>
<evidence type="ECO:0000256" key="5">
    <source>
        <dbReference type="ARBA" id="ARBA00022617"/>
    </source>
</evidence>
<dbReference type="GO" id="GO:0046872">
    <property type="term" value="F:metal ion binding"/>
    <property type="evidence" value="ECO:0007669"/>
    <property type="project" value="UniProtKB-UniRule"/>
</dbReference>
<dbReference type="AlphaFoldDB" id="A0A199V926"/>
<proteinExistence type="inferred from homology"/>
<feature type="binding site" description="axial binding residue" evidence="15">
    <location>
        <position position="203"/>
    </location>
    <ligand>
        <name>heme b</name>
        <dbReference type="ChEBI" id="CHEBI:60344"/>
    </ligand>
    <ligandPart>
        <name>Fe</name>
        <dbReference type="ChEBI" id="CHEBI:18248"/>
    </ligandPart>
</feature>
<evidence type="ECO:0000256" key="3">
    <source>
        <dbReference type="ARBA" id="ARBA00012313"/>
    </source>
</evidence>
<feature type="disulfide bond" evidence="17">
    <location>
        <begin position="210"/>
        <end position="237"/>
    </location>
</feature>
<feature type="signal peptide" evidence="18">
    <location>
        <begin position="1"/>
        <end position="29"/>
    </location>
</feature>
<feature type="binding site" evidence="15">
    <location>
        <position position="81"/>
    </location>
    <ligand>
        <name>Ca(2+)</name>
        <dbReference type="ChEBI" id="CHEBI:29108"/>
        <label>1</label>
    </ligand>
</feature>
<keyword evidence="18" id="KW-0964">Secreted</keyword>
<keyword evidence="5 18" id="KW-0349">Heme</keyword>
<organism evidence="20 21">
    <name type="scientific">Ananas comosus</name>
    <name type="common">Pineapple</name>
    <name type="synonym">Ananas ananas</name>
    <dbReference type="NCBI Taxonomy" id="4615"/>
    <lineage>
        <taxon>Eukaryota</taxon>
        <taxon>Viridiplantae</taxon>
        <taxon>Streptophyta</taxon>
        <taxon>Embryophyta</taxon>
        <taxon>Tracheophyta</taxon>
        <taxon>Spermatophyta</taxon>
        <taxon>Magnoliopsida</taxon>
        <taxon>Liliopsida</taxon>
        <taxon>Poales</taxon>
        <taxon>Bromeliaceae</taxon>
        <taxon>Bromelioideae</taxon>
        <taxon>Ananas</taxon>
    </lineage>
</organism>
<name>A0A199V926_ANACO</name>
<dbReference type="Gene3D" id="1.10.520.10">
    <property type="match status" value="1"/>
</dbReference>
<feature type="chain" id="PRO_5008444278" description="Peroxidase" evidence="18">
    <location>
        <begin position="30"/>
        <end position="330"/>
    </location>
</feature>
<dbReference type="InterPro" id="IPR019794">
    <property type="entry name" value="Peroxidases_AS"/>
</dbReference>
<evidence type="ECO:0000256" key="11">
    <source>
        <dbReference type="ARBA" id="ARBA00023180"/>
    </source>
</evidence>
<dbReference type="CDD" id="cd00693">
    <property type="entry name" value="secretory_peroxidase"/>
    <property type="match status" value="1"/>
</dbReference>
<evidence type="ECO:0000259" key="19">
    <source>
        <dbReference type="PROSITE" id="PS50873"/>
    </source>
</evidence>
<dbReference type="PROSITE" id="PS00436">
    <property type="entry name" value="PEROXIDASE_2"/>
    <property type="match status" value="1"/>
</dbReference>
<reference evidence="20 21" key="1">
    <citation type="journal article" date="2016" name="DNA Res.">
        <title>The draft genome of MD-2 pineapple using hybrid error correction of long reads.</title>
        <authorList>
            <person name="Redwan R.M."/>
            <person name="Saidin A."/>
            <person name="Kumar S.V."/>
        </authorList>
    </citation>
    <scope>NUCLEOTIDE SEQUENCE [LARGE SCALE GENOMIC DNA]</scope>
    <source>
        <strain evidence="21">cv. MD2</strain>
        <tissue evidence="20">Leaf</tissue>
    </source>
</reference>
<evidence type="ECO:0000256" key="1">
    <source>
        <dbReference type="ARBA" id="ARBA00000189"/>
    </source>
</evidence>
<dbReference type="InterPro" id="IPR019793">
    <property type="entry name" value="Peroxidases_heam-ligand_BS"/>
</dbReference>
<keyword evidence="4 18" id="KW-0575">Peroxidase</keyword>
<evidence type="ECO:0000256" key="12">
    <source>
        <dbReference type="ARBA" id="ARBA00023324"/>
    </source>
</evidence>
<comment type="caution">
    <text evidence="20">The sequence shown here is derived from an EMBL/GenBank/DDBJ whole genome shotgun (WGS) entry which is preliminary data.</text>
</comment>
<dbReference type="GO" id="GO:0005576">
    <property type="term" value="C:extracellular region"/>
    <property type="evidence" value="ECO:0007669"/>
    <property type="project" value="UniProtKB-SubCell"/>
</dbReference>
<feature type="site" description="Transition state stabilizer" evidence="16">
    <location>
        <position position="71"/>
    </location>
</feature>
<feature type="binding site" evidence="15">
    <location>
        <position position="76"/>
    </location>
    <ligand>
        <name>Ca(2+)</name>
        <dbReference type="ChEBI" id="CHEBI:29108"/>
        <label>1</label>
    </ligand>
</feature>
<dbReference type="PROSITE" id="PS00435">
    <property type="entry name" value="PEROXIDASE_1"/>
    <property type="match status" value="1"/>
</dbReference>
<dbReference type="InterPro" id="IPR033905">
    <property type="entry name" value="Secretory_peroxidase"/>
</dbReference>
<comment type="function">
    <text evidence="18">Removal of H(2)O(2), oxidation of toxic reductants, biosynthesis and degradation of lignin, suberization, auxin catabolism, response to environmental stresses such as wounding, pathogen attack and oxidative stress.</text>
</comment>
<dbReference type="InterPro" id="IPR002016">
    <property type="entry name" value="Haem_peroxidase"/>
</dbReference>
<dbReference type="InterPro" id="IPR010255">
    <property type="entry name" value="Haem_peroxidase_sf"/>
</dbReference>
<feature type="binding site" evidence="15">
    <location>
        <position position="253"/>
    </location>
    <ligand>
        <name>Ca(2+)</name>
        <dbReference type="ChEBI" id="CHEBI:29108"/>
        <label>2</label>
    </ligand>
</feature>
<evidence type="ECO:0000313" key="21">
    <source>
        <dbReference type="Proteomes" id="UP000092600"/>
    </source>
</evidence>
<dbReference type="STRING" id="4615.A0A199V926"/>
<feature type="binding site" evidence="15">
    <location>
        <position position="83"/>
    </location>
    <ligand>
        <name>Ca(2+)</name>
        <dbReference type="ChEBI" id="CHEBI:29108"/>
        <label>1</label>
    </ligand>
</feature>
<keyword evidence="12 18" id="KW-0376">Hydrogen peroxide</keyword>
<dbReference type="FunFam" id="1.10.420.10:FF:000006">
    <property type="entry name" value="Peroxidase"/>
    <property type="match status" value="1"/>
</dbReference>
<dbReference type="InterPro" id="IPR000823">
    <property type="entry name" value="Peroxidase_pln"/>
</dbReference>
<evidence type="ECO:0000256" key="17">
    <source>
        <dbReference type="PIRSR" id="PIRSR600823-5"/>
    </source>
</evidence>
<evidence type="ECO:0000256" key="15">
    <source>
        <dbReference type="PIRSR" id="PIRSR600823-3"/>
    </source>
</evidence>
<keyword evidence="10 17" id="KW-1015">Disulfide bond</keyword>
<evidence type="ECO:0000256" key="7">
    <source>
        <dbReference type="ARBA" id="ARBA00022837"/>
    </source>
</evidence>
<evidence type="ECO:0000313" key="20">
    <source>
        <dbReference type="EMBL" id="OAY73523.1"/>
    </source>
</evidence>
<keyword evidence="8 18" id="KW-0560">Oxidoreductase</keyword>
<evidence type="ECO:0000256" key="18">
    <source>
        <dbReference type="RuleBase" id="RU362060"/>
    </source>
</evidence>
<comment type="cofactor">
    <cofactor evidence="15 18">
        <name>Ca(2+)</name>
        <dbReference type="ChEBI" id="CHEBI:29108"/>
    </cofactor>
    <text evidence="15 18">Binds 2 calcium ions per subunit.</text>
</comment>
<evidence type="ECO:0000256" key="9">
    <source>
        <dbReference type="ARBA" id="ARBA00023004"/>
    </source>
</evidence>
<evidence type="ECO:0000256" key="2">
    <source>
        <dbReference type="ARBA" id="ARBA00006873"/>
    </source>
</evidence>
<accession>A0A199V926</accession>
<comment type="similarity">
    <text evidence="2">Belongs to the peroxidase family. Ascorbate peroxidase subfamily.</text>
</comment>
<feature type="disulfide bond" evidence="17">
    <location>
        <begin position="77"/>
        <end position="82"/>
    </location>
</feature>
<keyword evidence="6 15" id="KW-0479">Metal-binding</keyword>
<feature type="binding site" evidence="15">
    <location>
        <position position="250"/>
    </location>
    <ligand>
        <name>Ca(2+)</name>
        <dbReference type="ChEBI" id="CHEBI:29108"/>
        <label>2</label>
    </ligand>
</feature>
<keyword evidence="11" id="KW-0325">Glycoprotein</keyword>
<comment type="subcellular location">
    <subcellularLocation>
        <location evidence="18">Secreted</location>
    </subcellularLocation>
</comment>
<dbReference type="GO" id="GO:0006979">
    <property type="term" value="P:response to oxidative stress"/>
    <property type="evidence" value="ECO:0007669"/>
    <property type="project" value="UniProtKB-UniRule"/>
</dbReference>
<feature type="binding site" evidence="14">
    <location>
        <position position="173"/>
    </location>
    <ligand>
        <name>substrate</name>
    </ligand>
</feature>
<dbReference type="EMBL" id="LSRQ01002666">
    <property type="protein sequence ID" value="OAY73523.1"/>
    <property type="molecule type" value="Genomic_DNA"/>
</dbReference>
<dbReference type="GO" id="GO:0140825">
    <property type="term" value="F:lactoperoxidase activity"/>
    <property type="evidence" value="ECO:0007669"/>
    <property type="project" value="UniProtKB-EC"/>
</dbReference>
<dbReference type="Gene3D" id="1.10.420.10">
    <property type="entry name" value="Peroxidase, domain 2"/>
    <property type="match status" value="1"/>
</dbReference>
<feature type="binding site" evidence="15">
    <location>
        <position position="79"/>
    </location>
    <ligand>
        <name>Ca(2+)</name>
        <dbReference type="ChEBI" id="CHEBI:29108"/>
        <label>1</label>
    </ligand>
</feature>